<keyword evidence="1" id="KW-1133">Transmembrane helix</keyword>
<feature type="transmembrane region" description="Helical" evidence="1">
    <location>
        <begin position="6"/>
        <end position="25"/>
    </location>
</feature>
<keyword evidence="3" id="KW-1185">Reference proteome</keyword>
<dbReference type="EMBL" id="FOTF01000002">
    <property type="protein sequence ID" value="SFK80102.1"/>
    <property type="molecule type" value="Genomic_DNA"/>
</dbReference>
<evidence type="ECO:0000313" key="2">
    <source>
        <dbReference type="EMBL" id="SFK80102.1"/>
    </source>
</evidence>
<proteinExistence type="predicted"/>
<dbReference type="AlphaFoldDB" id="A0A1I4CFW0"/>
<dbReference type="InterPro" id="IPR047784">
    <property type="entry name" value="TrgA"/>
</dbReference>
<dbReference type="OrthoDB" id="7869508at2"/>
<protein>
    <recommendedName>
        <fullName evidence="4">Tellurite resistance protein</fullName>
    </recommendedName>
</protein>
<organism evidence="2 3">
    <name type="scientific">Loktanella salsilacus</name>
    <dbReference type="NCBI Taxonomy" id="195913"/>
    <lineage>
        <taxon>Bacteria</taxon>
        <taxon>Pseudomonadati</taxon>
        <taxon>Pseudomonadota</taxon>
        <taxon>Alphaproteobacteria</taxon>
        <taxon>Rhodobacterales</taxon>
        <taxon>Roseobacteraceae</taxon>
        <taxon>Loktanella</taxon>
    </lineage>
</organism>
<feature type="transmembrane region" description="Helical" evidence="1">
    <location>
        <begin position="37"/>
        <end position="55"/>
    </location>
</feature>
<evidence type="ECO:0008006" key="4">
    <source>
        <dbReference type="Google" id="ProtNLM"/>
    </source>
</evidence>
<accession>A0A1I4CFW0</accession>
<feature type="transmembrane region" description="Helical" evidence="1">
    <location>
        <begin position="124"/>
        <end position="142"/>
    </location>
</feature>
<reference evidence="2 3" key="1">
    <citation type="submission" date="2016-10" db="EMBL/GenBank/DDBJ databases">
        <authorList>
            <person name="de Groot N.N."/>
        </authorList>
    </citation>
    <scope>NUCLEOTIDE SEQUENCE [LARGE SCALE GENOMIC DNA]</scope>
    <source>
        <strain evidence="2 3">DSM 16199</strain>
    </source>
</reference>
<dbReference type="Proteomes" id="UP000199550">
    <property type="component" value="Unassembled WGS sequence"/>
</dbReference>
<sequence length="146" mass="15498">MPTAGRLAGAVFYAVLGAVLAFLLVPYFDEARAPKYWYPLVIIVGVLVGWIIVGSRSGQGTGAAMGTALTGAAALAFWVLLLLSGYDMIQVAMRGRFGGPMEAVIGVFSIMLDYAKVFYSPLNLLVWLGGGLVAGLLTDIFGSRYR</sequence>
<dbReference type="RefSeq" id="WP_090185004.1">
    <property type="nucleotide sequence ID" value="NZ_CAXIDI010000002.1"/>
</dbReference>
<feature type="transmembrane region" description="Helical" evidence="1">
    <location>
        <begin position="61"/>
        <end position="83"/>
    </location>
</feature>
<keyword evidence="1" id="KW-0812">Transmembrane</keyword>
<dbReference type="STRING" id="195913.SAMN04488004_102145"/>
<dbReference type="GeneID" id="97891023"/>
<keyword evidence="1" id="KW-0472">Membrane</keyword>
<name>A0A1I4CFW0_9RHOB</name>
<dbReference type="NCBIfam" id="NF033773">
    <property type="entry name" value="tellur_TrgA"/>
    <property type="match status" value="1"/>
</dbReference>
<evidence type="ECO:0000256" key="1">
    <source>
        <dbReference type="SAM" id="Phobius"/>
    </source>
</evidence>
<evidence type="ECO:0000313" key="3">
    <source>
        <dbReference type="Proteomes" id="UP000199550"/>
    </source>
</evidence>
<gene>
    <name evidence="2" type="ORF">SAMN04488004_102145</name>
</gene>